<evidence type="ECO:0000256" key="5">
    <source>
        <dbReference type="ARBA" id="ARBA00023136"/>
    </source>
</evidence>
<evidence type="ECO:0000313" key="9">
    <source>
        <dbReference type="Proteomes" id="UP000677668"/>
    </source>
</evidence>
<dbReference type="PANTHER" id="PTHR34296:SF2">
    <property type="entry name" value="ABC TRANSPORTER GUANOSINE-BINDING PROTEIN NUPN"/>
    <property type="match status" value="1"/>
</dbReference>
<keyword evidence="4" id="KW-0732">Signal</keyword>
<evidence type="ECO:0000256" key="3">
    <source>
        <dbReference type="ARBA" id="ARBA00022475"/>
    </source>
</evidence>
<dbReference type="Proteomes" id="UP000677668">
    <property type="component" value="Chromosome 1"/>
</dbReference>
<organism evidence="8 9">
    <name type="scientific">Chloracidobacterium sp. N</name>
    <dbReference type="NCBI Taxonomy" id="2821540"/>
    <lineage>
        <taxon>Bacteria</taxon>
        <taxon>Pseudomonadati</taxon>
        <taxon>Acidobacteriota</taxon>
        <taxon>Terriglobia</taxon>
        <taxon>Terriglobales</taxon>
        <taxon>Acidobacteriaceae</taxon>
        <taxon>Chloracidobacterium</taxon>
        <taxon>Chloracidobacterium aggregatum</taxon>
    </lineage>
</organism>
<keyword evidence="9" id="KW-1185">Reference proteome</keyword>
<keyword evidence="6" id="KW-0449">Lipoprotein</keyword>
<proteinExistence type="inferred from homology"/>
<reference evidence="8 9" key="1">
    <citation type="submission" date="2021-03" db="EMBL/GenBank/DDBJ databases">
        <title>Genomic and phenotypic characterization of Chloracidobacterium isolates provides evidence for multiple species.</title>
        <authorList>
            <person name="Saini M.K."/>
            <person name="Costas A.M.G."/>
            <person name="Tank M."/>
            <person name="Bryant D.A."/>
        </authorList>
    </citation>
    <scope>NUCLEOTIDE SEQUENCE [LARGE SCALE GENOMIC DNA]</scope>
    <source>
        <strain evidence="8 9">N</strain>
    </source>
</reference>
<dbReference type="EMBL" id="CP072642">
    <property type="protein sequence ID" value="QUV93021.1"/>
    <property type="molecule type" value="Genomic_DNA"/>
</dbReference>
<evidence type="ECO:0000256" key="2">
    <source>
        <dbReference type="ARBA" id="ARBA00008610"/>
    </source>
</evidence>
<evidence type="ECO:0000256" key="1">
    <source>
        <dbReference type="ARBA" id="ARBA00004193"/>
    </source>
</evidence>
<evidence type="ECO:0000256" key="4">
    <source>
        <dbReference type="ARBA" id="ARBA00022729"/>
    </source>
</evidence>
<dbReference type="Pfam" id="PF02608">
    <property type="entry name" value="Bmp"/>
    <property type="match status" value="1"/>
</dbReference>
<name>A0ABX8B0I1_9BACT</name>
<sequence>MMQRVRWSVLLLTALVWGAALGCGHVPRDEEGKLRVGLVFDIGGKDDKSFNAAAWEGAKRASQELPIVLRHAEPGEPNNLEPCMRAFAERGYDLIIGIGFAQGPVLATVAKEYPNLHFAIVDSVVDLPNVASLVFKEHEGSFLVGMMAARASRTGKIGFVGGMDIPLIRKFATGYEEGARYVNPNITVLKNFVGITDAAWNNPGKGKELAKAQYEAGADVVFQAAGNSGIGVFDAAEENRKLAIGVDANQNWVKPGFILTSMVKRVDVAVYTIIKETLEKRFRGGIHAYGLENEGIAYALDDYNRPLVSEDTLREVEAARQKIIRGDIQVTDYMANLK</sequence>
<dbReference type="PROSITE" id="PS51257">
    <property type="entry name" value="PROKAR_LIPOPROTEIN"/>
    <property type="match status" value="1"/>
</dbReference>
<evidence type="ECO:0000256" key="6">
    <source>
        <dbReference type="ARBA" id="ARBA00023288"/>
    </source>
</evidence>
<dbReference type="Gene3D" id="3.40.50.2300">
    <property type="match status" value="2"/>
</dbReference>
<accession>A0ABX8B0I1</accession>
<dbReference type="RefSeq" id="WP_211421446.1">
    <property type="nucleotide sequence ID" value="NZ_CP072642.1"/>
</dbReference>
<feature type="domain" description="ABC transporter substrate-binding protein PnrA-like" evidence="7">
    <location>
        <begin position="38"/>
        <end position="331"/>
    </location>
</feature>
<dbReference type="CDD" id="cd06354">
    <property type="entry name" value="PBP1_PrnA-like"/>
    <property type="match status" value="1"/>
</dbReference>
<comment type="subcellular location">
    <subcellularLocation>
        <location evidence="1">Cell membrane</location>
        <topology evidence="1">Lipid-anchor</topology>
    </subcellularLocation>
</comment>
<dbReference type="InterPro" id="IPR028082">
    <property type="entry name" value="Peripla_BP_I"/>
</dbReference>
<comment type="similarity">
    <text evidence="2">Belongs to the BMP lipoprotein family.</text>
</comment>
<gene>
    <name evidence="8" type="ORF">J8C05_06425</name>
</gene>
<protein>
    <submittedName>
        <fullName evidence="8">BMP family ABC transporter substrate-binding protein</fullName>
    </submittedName>
</protein>
<evidence type="ECO:0000313" key="8">
    <source>
        <dbReference type="EMBL" id="QUV93021.1"/>
    </source>
</evidence>
<dbReference type="PANTHER" id="PTHR34296">
    <property type="entry name" value="TRANSCRIPTIONAL ACTIVATOR PROTEIN MED"/>
    <property type="match status" value="1"/>
</dbReference>
<dbReference type="SUPFAM" id="SSF53822">
    <property type="entry name" value="Periplasmic binding protein-like I"/>
    <property type="match status" value="1"/>
</dbReference>
<dbReference type="InterPro" id="IPR050957">
    <property type="entry name" value="BMP_lipoprotein"/>
</dbReference>
<dbReference type="InterPro" id="IPR003760">
    <property type="entry name" value="PnrA-like"/>
</dbReference>
<evidence type="ECO:0000259" key="7">
    <source>
        <dbReference type="Pfam" id="PF02608"/>
    </source>
</evidence>
<keyword evidence="3" id="KW-1003">Cell membrane</keyword>
<keyword evidence="5" id="KW-0472">Membrane</keyword>